<feature type="compositionally biased region" description="Basic and acidic residues" evidence="1">
    <location>
        <begin position="279"/>
        <end position="297"/>
    </location>
</feature>
<gene>
    <name evidence="2" type="ORF">BU14_0346s0017</name>
</gene>
<feature type="compositionally biased region" description="Polar residues" evidence="1">
    <location>
        <begin position="435"/>
        <end position="444"/>
    </location>
</feature>
<evidence type="ECO:0000313" key="2">
    <source>
        <dbReference type="EMBL" id="OSX73466.1"/>
    </source>
</evidence>
<feature type="compositionally biased region" description="Low complexity" evidence="1">
    <location>
        <begin position="311"/>
        <end position="326"/>
    </location>
</feature>
<name>A0A1X6NY89_PORUM</name>
<feature type="region of interest" description="Disordered" evidence="1">
    <location>
        <begin position="110"/>
        <end position="147"/>
    </location>
</feature>
<accession>A0A1X6NY89</accession>
<evidence type="ECO:0000256" key="1">
    <source>
        <dbReference type="SAM" id="MobiDB-lite"/>
    </source>
</evidence>
<dbReference type="AlphaFoldDB" id="A0A1X6NY89"/>
<dbReference type="Proteomes" id="UP000218209">
    <property type="component" value="Unassembled WGS sequence"/>
</dbReference>
<dbReference type="EMBL" id="KV918995">
    <property type="protein sequence ID" value="OSX73466.1"/>
    <property type="molecule type" value="Genomic_DNA"/>
</dbReference>
<feature type="region of interest" description="Disordered" evidence="1">
    <location>
        <begin position="279"/>
        <end position="365"/>
    </location>
</feature>
<feature type="compositionally biased region" description="Basic residues" evidence="1">
    <location>
        <begin position="124"/>
        <end position="133"/>
    </location>
</feature>
<evidence type="ECO:0000313" key="3">
    <source>
        <dbReference type="Proteomes" id="UP000218209"/>
    </source>
</evidence>
<feature type="region of interest" description="Disordered" evidence="1">
    <location>
        <begin position="387"/>
        <end position="444"/>
    </location>
</feature>
<organism evidence="2 3">
    <name type="scientific">Porphyra umbilicalis</name>
    <name type="common">Purple laver</name>
    <name type="synonym">Red alga</name>
    <dbReference type="NCBI Taxonomy" id="2786"/>
    <lineage>
        <taxon>Eukaryota</taxon>
        <taxon>Rhodophyta</taxon>
        <taxon>Bangiophyceae</taxon>
        <taxon>Bangiales</taxon>
        <taxon>Bangiaceae</taxon>
        <taxon>Porphyra</taxon>
    </lineage>
</organism>
<sequence length="547" mass="59881">MLRSSPDCCEGRGLIGGHVHGRALVQLGAVASSASKRGAFAVLHSTVVMPADQRQIAEQPDVRSWWQRRWGIPAIFKVLSCAGRCRDIPLSSSSACMMCSGAFMYKRPRRRRHFPSTPAAAGRDRRRGSRRRLPALQPSPPPSESPRVTFVRRALRGAATGATTLPFLVPLVVARAPVAGVPTGVARGGSAAARPTAAPAGALGAVRLHHVGPPLAHLVLAPLQGVVQDLGLLFGRHAKRLAQQRDLVVNLEPRVFRVEVVPRPLRLLVFLRRPPRRLHDPARADEAGATTEADRSSEPSIAASRRRLPDAATTGAEAEAHPAGHARQAAGEGGVPTPKRPRVEAKPHPCLSRRSRSRPVRVESDHVDAPPDFLVARRAHRLVAEETKAANASARGGATQPSTGLLRWRRRPKGDLRPGRSILPASRKGGWPSRETPTAASRTARTVCRRHHQRHGLLLRRRIALKLARLVPLLLLRVRLMTQLVVRAVELPEPMLSVLTLWLLLLSLLLLEVLHVQGWMLHWLALVQRLSRYLLLTSLLRMALRVL</sequence>
<proteinExistence type="predicted"/>
<reference evidence="2 3" key="1">
    <citation type="submission" date="2017-03" db="EMBL/GenBank/DDBJ databases">
        <title>WGS assembly of Porphyra umbilicalis.</title>
        <authorList>
            <person name="Brawley S.H."/>
            <person name="Blouin N.A."/>
            <person name="Ficko-Blean E."/>
            <person name="Wheeler G.L."/>
            <person name="Lohr M."/>
            <person name="Goodson H.V."/>
            <person name="Jenkins J.W."/>
            <person name="Blaby-Haas C.E."/>
            <person name="Helliwell K.E."/>
            <person name="Chan C."/>
            <person name="Marriage T."/>
            <person name="Bhattacharya D."/>
            <person name="Klein A.S."/>
            <person name="Badis Y."/>
            <person name="Brodie J."/>
            <person name="Cao Y."/>
            <person name="Collen J."/>
            <person name="Dittami S.M."/>
            <person name="Gachon C.M."/>
            <person name="Green B.R."/>
            <person name="Karpowicz S."/>
            <person name="Kim J.W."/>
            <person name="Kudahl U."/>
            <person name="Lin S."/>
            <person name="Michel G."/>
            <person name="Mittag M."/>
            <person name="Olson B.J."/>
            <person name="Pangilinan J."/>
            <person name="Peng Y."/>
            <person name="Qiu H."/>
            <person name="Shu S."/>
            <person name="Singer J.T."/>
            <person name="Smith A.G."/>
            <person name="Sprecher B.N."/>
            <person name="Wagner V."/>
            <person name="Wang W."/>
            <person name="Wang Z.-Y."/>
            <person name="Yan J."/>
            <person name="Yarish C."/>
            <person name="Zoeuner-Riek S."/>
            <person name="Zhuang Y."/>
            <person name="Zou Y."/>
            <person name="Lindquist E.A."/>
            <person name="Grimwood J."/>
            <person name="Barry K."/>
            <person name="Rokhsar D.S."/>
            <person name="Schmutz J."/>
            <person name="Stiller J.W."/>
            <person name="Grossman A.R."/>
            <person name="Prochnik S.E."/>
        </authorList>
    </citation>
    <scope>NUCLEOTIDE SEQUENCE [LARGE SCALE GENOMIC DNA]</scope>
    <source>
        <strain evidence="2">4086291</strain>
    </source>
</reference>
<protein>
    <submittedName>
        <fullName evidence="2">Uncharacterized protein</fullName>
    </submittedName>
</protein>
<keyword evidence="3" id="KW-1185">Reference proteome</keyword>